<dbReference type="RefSeq" id="WP_380698347.1">
    <property type="nucleotide sequence ID" value="NZ_JBHRYR010000011.1"/>
</dbReference>
<reference evidence="3" key="1">
    <citation type="journal article" date="2019" name="Int. J. Syst. Evol. Microbiol.">
        <title>The Global Catalogue of Microorganisms (GCM) 10K type strain sequencing project: providing services to taxonomists for standard genome sequencing and annotation.</title>
        <authorList>
            <consortium name="The Broad Institute Genomics Platform"/>
            <consortium name="The Broad Institute Genome Sequencing Center for Infectious Disease"/>
            <person name="Wu L."/>
            <person name="Ma J."/>
        </authorList>
    </citation>
    <scope>NUCLEOTIDE SEQUENCE [LARGE SCALE GENOMIC DNA]</scope>
    <source>
        <strain evidence="3">IBRC 10765</strain>
    </source>
</reference>
<sequence>MPTYHYRAVDSGEIFEIFHGMNDGAMDHHPETGEAIERIIASAPALHMKGLKKHVQIDYKSPAATACGCASNVALAKQMYSNSRETPRYGSIQSKKTVHGGIVTGGSHGHSHGSGCGHSHGAGESCGHKH</sequence>
<feature type="region of interest" description="Disordered" evidence="1">
    <location>
        <begin position="103"/>
        <end position="130"/>
    </location>
</feature>
<feature type="compositionally biased region" description="Gly residues" evidence="1">
    <location>
        <begin position="103"/>
        <end position="120"/>
    </location>
</feature>
<protein>
    <recommendedName>
        <fullName evidence="4">FmdB family transcriptional regulator</fullName>
    </recommendedName>
</protein>
<proteinExistence type="predicted"/>
<gene>
    <name evidence="2" type="ORF">ACFOOG_15540</name>
</gene>
<dbReference type="EMBL" id="JBHRYR010000011">
    <property type="protein sequence ID" value="MFC3854251.1"/>
    <property type="molecule type" value="Genomic_DNA"/>
</dbReference>
<organism evidence="2 3">
    <name type="scientific">Saccharospirillum mangrovi</name>
    <dbReference type="NCBI Taxonomy" id="2161747"/>
    <lineage>
        <taxon>Bacteria</taxon>
        <taxon>Pseudomonadati</taxon>
        <taxon>Pseudomonadota</taxon>
        <taxon>Gammaproteobacteria</taxon>
        <taxon>Oceanospirillales</taxon>
        <taxon>Saccharospirillaceae</taxon>
        <taxon>Saccharospirillum</taxon>
    </lineage>
</organism>
<evidence type="ECO:0000313" key="3">
    <source>
        <dbReference type="Proteomes" id="UP001595617"/>
    </source>
</evidence>
<dbReference type="Proteomes" id="UP001595617">
    <property type="component" value="Unassembled WGS sequence"/>
</dbReference>
<feature type="compositionally biased region" description="Low complexity" evidence="1">
    <location>
        <begin position="121"/>
        <end position="130"/>
    </location>
</feature>
<evidence type="ECO:0000256" key="1">
    <source>
        <dbReference type="SAM" id="MobiDB-lite"/>
    </source>
</evidence>
<comment type="caution">
    <text evidence="2">The sequence shown here is derived from an EMBL/GenBank/DDBJ whole genome shotgun (WGS) entry which is preliminary data.</text>
</comment>
<evidence type="ECO:0000313" key="2">
    <source>
        <dbReference type="EMBL" id="MFC3854251.1"/>
    </source>
</evidence>
<keyword evidence="3" id="KW-1185">Reference proteome</keyword>
<name>A0ABV8A3M4_9GAMM</name>
<accession>A0ABV8A3M4</accession>
<evidence type="ECO:0008006" key="4">
    <source>
        <dbReference type="Google" id="ProtNLM"/>
    </source>
</evidence>